<dbReference type="PRINTS" id="PR00455">
    <property type="entry name" value="HTHTETR"/>
</dbReference>
<dbReference type="Pfam" id="PF00440">
    <property type="entry name" value="TetR_N"/>
    <property type="match status" value="1"/>
</dbReference>
<organism evidence="6 7">
    <name type="scientific">Vibrio galatheae</name>
    <dbReference type="NCBI Taxonomy" id="579748"/>
    <lineage>
        <taxon>Bacteria</taxon>
        <taxon>Pseudomonadati</taxon>
        <taxon>Pseudomonadota</taxon>
        <taxon>Gammaproteobacteria</taxon>
        <taxon>Vibrionales</taxon>
        <taxon>Vibrionaceae</taxon>
        <taxon>Vibrio</taxon>
    </lineage>
</organism>
<dbReference type="EMBL" id="JXXV01000028">
    <property type="protein sequence ID" value="KJY81936.1"/>
    <property type="molecule type" value="Genomic_DNA"/>
</dbReference>
<dbReference type="InterPro" id="IPR036271">
    <property type="entry name" value="Tet_transcr_reg_TetR-rel_C_sf"/>
</dbReference>
<sequence>MSKKRQILIDTALELFYRNGINSIGINEILKSSGVAKRTLYTDFDSKEALILAALHQRHERFIDWLENKLLDSQSDTQVIQNLFNALASWFDNQEPELGNFRGCFFINTSAEFSDTGSEISRFCYQHKQQVRSVIQRHLHNQDPLLLESICLLKEGAITTAYMSGDSHTVIKHCHEVSRVLQERLRQPTVSE</sequence>
<dbReference type="PANTHER" id="PTHR47506:SF1">
    <property type="entry name" value="HTH-TYPE TRANSCRIPTIONAL REGULATOR YJDC"/>
    <property type="match status" value="1"/>
</dbReference>
<protein>
    <submittedName>
        <fullName evidence="6">Transcriptional regulator</fullName>
    </submittedName>
</protein>
<feature type="DNA-binding region" description="H-T-H motif" evidence="4">
    <location>
        <begin position="25"/>
        <end position="44"/>
    </location>
</feature>
<dbReference type="STRING" id="579748.TW81_16435"/>
<name>A0A0F4NIQ8_9VIBR</name>
<evidence type="ECO:0000313" key="6">
    <source>
        <dbReference type="EMBL" id="KJY81936.1"/>
    </source>
</evidence>
<dbReference type="InterPro" id="IPR001647">
    <property type="entry name" value="HTH_TetR"/>
</dbReference>
<comment type="caution">
    <text evidence="6">The sequence shown here is derived from an EMBL/GenBank/DDBJ whole genome shotgun (WGS) entry which is preliminary data.</text>
</comment>
<keyword evidence="3" id="KW-0804">Transcription</keyword>
<dbReference type="GO" id="GO:0003677">
    <property type="term" value="F:DNA binding"/>
    <property type="evidence" value="ECO:0007669"/>
    <property type="project" value="UniProtKB-UniRule"/>
</dbReference>
<accession>A0A0F4NIQ8</accession>
<keyword evidence="7" id="KW-1185">Reference proteome</keyword>
<dbReference type="InterPro" id="IPR009057">
    <property type="entry name" value="Homeodomain-like_sf"/>
</dbReference>
<dbReference type="PROSITE" id="PS50977">
    <property type="entry name" value="HTH_TETR_2"/>
    <property type="match status" value="1"/>
</dbReference>
<dbReference type="SUPFAM" id="SSF46689">
    <property type="entry name" value="Homeodomain-like"/>
    <property type="match status" value="1"/>
</dbReference>
<dbReference type="AlphaFoldDB" id="A0A0F4NIQ8"/>
<evidence type="ECO:0000313" key="7">
    <source>
        <dbReference type="Proteomes" id="UP000033673"/>
    </source>
</evidence>
<reference evidence="6 7" key="1">
    <citation type="journal article" date="2015" name="BMC Genomics">
        <title>Genome mining reveals unlocked bioactive potential of marine Gram-negative bacteria.</title>
        <authorList>
            <person name="Machado H."/>
            <person name="Sonnenschein E.C."/>
            <person name="Melchiorsen J."/>
            <person name="Gram L."/>
        </authorList>
    </citation>
    <scope>NUCLEOTIDE SEQUENCE [LARGE SCALE GENOMIC DNA]</scope>
    <source>
        <strain evidence="6 7">S2757</strain>
    </source>
</reference>
<dbReference type="OrthoDB" id="116240at2"/>
<dbReference type="RefSeq" id="WP_045956820.1">
    <property type="nucleotide sequence ID" value="NZ_JXXV01000028.1"/>
</dbReference>
<evidence type="ECO:0000256" key="4">
    <source>
        <dbReference type="PROSITE-ProRule" id="PRU00335"/>
    </source>
</evidence>
<evidence type="ECO:0000256" key="1">
    <source>
        <dbReference type="ARBA" id="ARBA00023015"/>
    </source>
</evidence>
<keyword evidence="1" id="KW-0805">Transcription regulation</keyword>
<feature type="domain" description="HTH tetR-type" evidence="5">
    <location>
        <begin position="2"/>
        <end position="62"/>
    </location>
</feature>
<dbReference type="PATRIC" id="fig|579748.3.peg.3394"/>
<keyword evidence="2 4" id="KW-0238">DNA-binding</keyword>
<evidence type="ECO:0000256" key="3">
    <source>
        <dbReference type="ARBA" id="ARBA00023163"/>
    </source>
</evidence>
<dbReference type="SUPFAM" id="SSF48498">
    <property type="entry name" value="Tetracyclin repressor-like, C-terminal domain"/>
    <property type="match status" value="1"/>
</dbReference>
<proteinExistence type="predicted"/>
<dbReference type="Gene3D" id="1.10.357.10">
    <property type="entry name" value="Tetracycline Repressor, domain 2"/>
    <property type="match status" value="1"/>
</dbReference>
<dbReference type="PANTHER" id="PTHR47506">
    <property type="entry name" value="TRANSCRIPTIONAL REGULATORY PROTEIN"/>
    <property type="match status" value="1"/>
</dbReference>
<evidence type="ECO:0000256" key="2">
    <source>
        <dbReference type="ARBA" id="ARBA00023125"/>
    </source>
</evidence>
<evidence type="ECO:0000259" key="5">
    <source>
        <dbReference type="PROSITE" id="PS50977"/>
    </source>
</evidence>
<dbReference type="Proteomes" id="UP000033673">
    <property type="component" value="Unassembled WGS sequence"/>
</dbReference>
<gene>
    <name evidence="6" type="ORF">TW81_16435</name>
</gene>